<organism evidence="2 3">
    <name type="scientific">Thiomicrorhabdus lithotrophica</name>
    <dbReference type="NCBI Taxonomy" id="2949997"/>
    <lineage>
        <taxon>Bacteria</taxon>
        <taxon>Pseudomonadati</taxon>
        <taxon>Pseudomonadota</taxon>
        <taxon>Gammaproteobacteria</taxon>
        <taxon>Thiotrichales</taxon>
        <taxon>Piscirickettsiaceae</taxon>
        <taxon>Thiomicrorhabdus</taxon>
    </lineage>
</organism>
<proteinExistence type="predicted"/>
<keyword evidence="3" id="KW-1185">Reference proteome</keyword>
<dbReference type="SUPFAM" id="SSF46785">
    <property type="entry name" value="Winged helix' DNA-binding domain"/>
    <property type="match status" value="1"/>
</dbReference>
<dbReference type="RefSeq" id="WP_275594596.1">
    <property type="nucleotide sequence ID" value="NZ_CP102381.1"/>
</dbReference>
<evidence type="ECO:0000313" key="2">
    <source>
        <dbReference type="EMBL" id="WEJ62339.1"/>
    </source>
</evidence>
<dbReference type="Pfam" id="PF09012">
    <property type="entry name" value="FeoC"/>
    <property type="match status" value="1"/>
</dbReference>
<dbReference type="InterPro" id="IPR036388">
    <property type="entry name" value="WH-like_DNA-bd_sf"/>
</dbReference>
<feature type="domain" description="Transcriptional regulator HTH-type FeoC" evidence="1">
    <location>
        <begin position="2"/>
        <end position="63"/>
    </location>
</feature>
<dbReference type="EMBL" id="CP102381">
    <property type="protein sequence ID" value="WEJ62339.1"/>
    <property type="molecule type" value="Genomic_DNA"/>
</dbReference>
<sequence length="92" mass="10449">MILLDLKRYIKQHQRVTLKDIRYHFDLDEPAAIGLMEPLLQQGYIQELANTPAAESCSTGKCSTNCHQISKGAEFQWVDKPLKPLSIPVQII</sequence>
<dbReference type="Proteomes" id="UP001222275">
    <property type="component" value="Chromosome"/>
</dbReference>
<name>A0ABY8C8Q7_9GAMM</name>
<evidence type="ECO:0000259" key="1">
    <source>
        <dbReference type="Pfam" id="PF09012"/>
    </source>
</evidence>
<dbReference type="Gene3D" id="1.10.10.10">
    <property type="entry name" value="Winged helix-like DNA-binding domain superfamily/Winged helix DNA-binding domain"/>
    <property type="match status" value="1"/>
</dbReference>
<reference evidence="2 3" key="1">
    <citation type="submission" date="2022-06" db="EMBL/GenBank/DDBJ databases">
        <title>Thiomicrohabdus sp. nov, an obligately chemolithoautotrophic, sulfur-oxidizing bacterium isolated from beach of Guanyin Mountain. Amoy.</title>
        <authorList>
            <person name="Zhu H."/>
        </authorList>
    </citation>
    <scope>NUCLEOTIDE SEQUENCE [LARGE SCALE GENOMIC DNA]</scope>
    <source>
        <strain evidence="2 3">XGS-01</strain>
    </source>
</reference>
<dbReference type="InterPro" id="IPR015102">
    <property type="entry name" value="Tscrpt_reg_HTH_FeoC"/>
</dbReference>
<evidence type="ECO:0000313" key="3">
    <source>
        <dbReference type="Proteomes" id="UP001222275"/>
    </source>
</evidence>
<dbReference type="InterPro" id="IPR036390">
    <property type="entry name" value="WH_DNA-bd_sf"/>
</dbReference>
<protein>
    <submittedName>
        <fullName evidence="2">FeoC-like transcriptional regulator</fullName>
    </submittedName>
</protein>
<accession>A0ABY8C8Q7</accession>
<gene>
    <name evidence="2" type="ORF">NR989_10000</name>
</gene>